<dbReference type="InterPro" id="IPR051344">
    <property type="entry name" value="Vgb"/>
</dbReference>
<dbReference type="Proteomes" id="UP000597444">
    <property type="component" value="Unassembled WGS sequence"/>
</dbReference>
<dbReference type="SUPFAM" id="SSF63829">
    <property type="entry name" value="Calcium-dependent phosphotriesterase"/>
    <property type="match status" value="1"/>
</dbReference>
<dbReference type="AlphaFoldDB" id="A0A8J3IMV7"/>
<evidence type="ECO:0000313" key="3">
    <source>
        <dbReference type="EMBL" id="GHO96978.1"/>
    </source>
</evidence>
<feature type="region of interest" description="Disordered" evidence="1">
    <location>
        <begin position="46"/>
        <end position="65"/>
    </location>
</feature>
<dbReference type="EMBL" id="BNJK01000001">
    <property type="protein sequence ID" value="GHO96978.1"/>
    <property type="molecule type" value="Genomic_DNA"/>
</dbReference>
<comment type="caution">
    <text evidence="3">The sequence shown here is derived from an EMBL/GenBank/DDBJ whole genome shotgun (WGS) entry which is preliminary data.</text>
</comment>
<name>A0A8J3IMV7_9CHLR</name>
<organism evidence="3 4">
    <name type="scientific">Reticulibacter mediterranei</name>
    <dbReference type="NCBI Taxonomy" id="2778369"/>
    <lineage>
        <taxon>Bacteria</taxon>
        <taxon>Bacillati</taxon>
        <taxon>Chloroflexota</taxon>
        <taxon>Ktedonobacteria</taxon>
        <taxon>Ktedonobacterales</taxon>
        <taxon>Reticulibacteraceae</taxon>
        <taxon>Reticulibacter</taxon>
    </lineage>
</organism>
<dbReference type="RefSeq" id="WP_220207566.1">
    <property type="nucleotide sequence ID" value="NZ_BNJK01000001.1"/>
</dbReference>
<evidence type="ECO:0000313" key="4">
    <source>
        <dbReference type="Proteomes" id="UP000597444"/>
    </source>
</evidence>
<dbReference type="PANTHER" id="PTHR40274">
    <property type="entry name" value="VIRGINIAMYCIN B LYASE"/>
    <property type="match status" value="1"/>
</dbReference>
<dbReference type="Gene3D" id="2.130.10.10">
    <property type="entry name" value="YVTN repeat-like/Quinoprotein amine dehydrogenase"/>
    <property type="match status" value="1"/>
</dbReference>
<evidence type="ECO:0000256" key="1">
    <source>
        <dbReference type="SAM" id="MobiDB-lite"/>
    </source>
</evidence>
<gene>
    <name evidence="3" type="ORF">KSF_070260</name>
</gene>
<feature type="signal peptide" evidence="2">
    <location>
        <begin position="1"/>
        <end position="27"/>
    </location>
</feature>
<keyword evidence="4" id="KW-1185">Reference proteome</keyword>
<dbReference type="InterPro" id="IPR015943">
    <property type="entry name" value="WD40/YVTN_repeat-like_dom_sf"/>
</dbReference>
<proteinExistence type="predicted"/>
<keyword evidence="2" id="KW-0732">Signal</keyword>
<evidence type="ECO:0000256" key="2">
    <source>
        <dbReference type="SAM" id="SignalP"/>
    </source>
</evidence>
<protein>
    <recommendedName>
        <fullName evidence="5">Virginiamycin B lyase</fullName>
    </recommendedName>
</protein>
<sequence length="402" mass="43228">MTIVNKKAMLSMFFTLLVIATSFPACTSSQQTNSGDQFVASPRIVPAEQPESSQRGQSPKAHLTPAKVNPWGVALDEARGFVWVAEPGCEMTPTCSGTFASYIGKYALADGSKIADYPQPAMGPAGTKYSSPLFVAVNPKDGHIWFTEPNSDAIGELSQDDGMWDNYAKGITPGSAPYDLVFDKNGNIWFTEINGNAIGFFNTKTHKIVETATPTPGSNPYGITSDGKGNIWFAENGKGISQIAAFKPTTNGNITITEYSIDSVLISRPHLITADSHGIIWFSDGFTGNISRFDPATQAVTHYRVASACRRVNNCTHISGITSDKQGNIWFTDSLNAVVGCFYPGNSTARISLLSDPNAHPHDGLAIQSNGTVWFSEQYGSQRKGDPVLGPVLAMWPKGVLK</sequence>
<dbReference type="PANTHER" id="PTHR40274:SF3">
    <property type="entry name" value="VIRGINIAMYCIN B LYASE"/>
    <property type="match status" value="1"/>
</dbReference>
<dbReference type="Pfam" id="PF24684">
    <property type="entry name" value="Vgb_lyase"/>
    <property type="match status" value="1"/>
</dbReference>
<feature type="chain" id="PRO_5035214502" description="Virginiamycin B lyase" evidence="2">
    <location>
        <begin position="28"/>
        <end position="402"/>
    </location>
</feature>
<reference evidence="3" key="1">
    <citation type="submission" date="2020-10" db="EMBL/GenBank/DDBJ databases">
        <title>Taxonomic study of unclassified bacteria belonging to the class Ktedonobacteria.</title>
        <authorList>
            <person name="Yabe S."/>
            <person name="Wang C.M."/>
            <person name="Zheng Y."/>
            <person name="Sakai Y."/>
            <person name="Cavaletti L."/>
            <person name="Monciardini P."/>
            <person name="Donadio S."/>
        </authorList>
    </citation>
    <scope>NUCLEOTIDE SEQUENCE</scope>
    <source>
        <strain evidence="3">ID150040</strain>
    </source>
</reference>
<accession>A0A8J3IMV7</accession>
<evidence type="ECO:0008006" key="5">
    <source>
        <dbReference type="Google" id="ProtNLM"/>
    </source>
</evidence>